<protein>
    <submittedName>
        <fullName evidence="2">Uncharacterized protein</fullName>
    </submittedName>
</protein>
<feature type="chain" id="PRO_5032291751" evidence="1">
    <location>
        <begin position="16"/>
        <end position="290"/>
    </location>
</feature>
<evidence type="ECO:0000313" key="2">
    <source>
        <dbReference type="EMBL" id="VDH93400.1"/>
    </source>
</evidence>
<dbReference type="Proteomes" id="UP000596742">
    <property type="component" value="Unassembled WGS sequence"/>
</dbReference>
<dbReference type="EMBL" id="UYJE01000445">
    <property type="protein sequence ID" value="VDH93400.1"/>
    <property type="molecule type" value="Genomic_DNA"/>
</dbReference>
<reference evidence="2" key="1">
    <citation type="submission" date="2018-11" db="EMBL/GenBank/DDBJ databases">
        <authorList>
            <person name="Alioto T."/>
            <person name="Alioto T."/>
        </authorList>
    </citation>
    <scope>NUCLEOTIDE SEQUENCE</scope>
</reference>
<organism evidence="2 3">
    <name type="scientific">Mytilus galloprovincialis</name>
    <name type="common">Mediterranean mussel</name>
    <dbReference type="NCBI Taxonomy" id="29158"/>
    <lineage>
        <taxon>Eukaryota</taxon>
        <taxon>Metazoa</taxon>
        <taxon>Spiralia</taxon>
        <taxon>Lophotrochozoa</taxon>
        <taxon>Mollusca</taxon>
        <taxon>Bivalvia</taxon>
        <taxon>Autobranchia</taxon>
        <taxon>Pteriomorphia</taxon>
        <taxon>Mytilida</taxon>
        <taxon>Mytiloidea</taxon>
        <taxon>Mytilidae</taxon>
        <taxon>Mytilinae</taxon>
        <taxon>Mytilus</taxon>
    </lineage>
</organism>
<comment type="caution">
    <text evidence="2">The sequence shown here is derived from an EMBL/GenBank/DDBJ whole genome shotgun (WGS) entry which is preliminary data.</text>
</comment>
<evidence type="ECO:0000256" key="1">
    <source>
        <dbReference type="SAM" id="SignalP"/>
    </source>
</evidence>
<gene>
    <name evidence="2" type="ORF">MGAL_10B053388</name>
</gene>
<keyword evidence="1" id="KW-0732">Signal</keyword>
<sequence length="290" mass="30246">MLLLIIACVISASCATKLNYKFVGEKYDPNPLHESVWKQAGGSAGYFPHPGPRYMPSVVLPRPGIVNPRNTYVDYYNRNLQNGYGYGNGDGHQGGGYGGYGNGGGQSYVIVSGGSQGYGNAYGGGQGYGNAYGGGQGYGNAYGGGQSSGITFGGGKSYGNAYGGGQSYGVTYGGGQGYGDSYGKGQSKGNSFTYGGSSNSNYGQGYGYGGQGNSRGGGVRTVFAPQLSGMMKNMRMSGMVGKVMDVAGGGKVRINNMRRGHGATIVQMDILRQPRGGNRHNNNYRNNKYW</sequence>
<evidence type="ECO:0000313" key="3">
    <source>
        <dbReference type="Proteomes" id="UP000596742"/>
    </source>
</evidence>
<keyword evidence="3" id="KW-1185">Reference proteome</keyword>
<feature type="signal peptide" evidence="1">
    <location>
        <begin position="1"/>
        <end position="15"/>
    </location>
</feature>
<proteinExistence type="predicted"/>
<name>A0A8B6BNG4_MYTGA</name>
<dbReference type="AlphaFoldDB" id="A0A8B6BNG4"/>
<accession>A0A8B6BNG4</accession>